<dbReference type="GO" id="GO:0043184">
    <property type="term" value="F:vascular endothelial growth factor receptor 2 binding"/>
    <property type="evidence" value="ECO:0007669"/>
    <property type="project" value="TreeGrafter"/>
</dbReference>
<evidence type="ECO:0000256" key="8">
    <source>
        <dbReference type="ARBA" id="ARBA00022824"/>
    </source>
</evidence>
<dbReference type="EMBL" id="JAOPHQ010004264">
    <property type="protein sequence ID" value="KAK0140259.1"/>
    <property type="molecule type" value="Genomic_DNA"/>
</dbReference>
<keyword evidence="5" id="KW-0597">Phosphoprotein</keyword>
<evidence type="ECO:0000313" key="15">
    <source>
        <dbReference type="Proteomes" id="UP001174136"/>
    </source>
</evidence>
<dbReference type="Gene3D" id="3.40.30.10">
    <property type="entry name" value="Glutaredoxin"/>
    <property type="match status" value="1"/>
</dbReference>
<evidence type="ECO:0000256" key="4">
    <source>
        <dbReference type="ARBA" id="ARBA00022490"/>
    </source>
</evidence>
<evidence type="ECO:0000256" key="7">
    <source>
        <dbReference type="ARBA" id="ARBA00022703"/>
    </source>
</evidence>
<dbReference type="GO" id="GO:0044183">
    <property type="term" value="F:protein folding chaperone"/>
    <property type="evidence" value="ECO:0007669"/>
    <property type="project" value="TreeGrafter"/>
</dbReference>
<comment type="subcellular location">
    <subcellularLocation>
        <location evidence="2">Cytoplasm</location>
        <location evidence="2">Perinuclear region</location>
    </subcellularLocation>
    <subcellularLocation>
        <location evidence="1">Endoplasmic reticulum</location>
    </subcellularLocation>
</comment>
<keyword evidence="7" id="KW-0053">Apoptosis</keyword>
<gene>
    <name evidence="14" type="primary">pdcl3</name>
    <name evidence="14" type="ORF">N1851_022807</name>
</gene>
<evidence type="ECO:0000256" key="2">
    <source>
        <dbReference type="ARBA" id="ARBA00004556"/>
    </source>
</evidence>
<comment type="caution">
    <text evidence="14">The sequence shown here is derived from an EMBL/GenBank/DDBJ whole genome shotgun (WGS) entry which is preliminary data.</text>
</comment>
<dbReference type="InterPro" id="IPR051498">
    <property type="entry name" value="Phosducin-like_chap/apop_reg"/>
</dbReference>
<dbReference type="InterPro" id="IPR024253">
    <property type="entry name" value="Phosducin_thioredoxin-like_dom"/>
</dbReference>
<sequence length="403" mass="45256">MSSLFSKTDSEWKTWWSSQSQWRLTSSMVAPRGQNTLTSTPPDSIQPMSRNTVIPDRQTGRTTSDDPADLGGGDLEEDPEGCDPGVGVQHRVQRPDQETCQVVVVVLGPQDRGLLPESFPPESPCPLRCCRRKNALLLSVTHSFSALLSNTSSGFSHMIQPDLGGGADPNEDTEWNDILRRKGILPPKETPKDEEEEEALALQQQSIVKTYESMSLQELEENEDEFSDEDEAAMEMYRQKRLAEWKATQLKNAFGEVVEISGQDYVKEVNKAGEGIWVVLHLYKQGIPLCTLINQHLAELARKFPQTKFLKSISTTCIPNYPDRNLPTVFVYYEGEMKAQFIGPLVFGGMNLKADELEWRLAESGAVKTDLEENPKKQIQDQLMSSIRSSLPTHRDSDSDDDY</sequence>
<protein>
    <recommendedName>
        <fullName evidence="10">Phosducin-like protein 3</fullName>
    </recommendedName>
</protein>
<dbReference type="GO" id="GO:0005783">
    <property type="term" value="C:endoplasmic reticulum"/>
    <property type="evidence" value="ECO:0007669"/>
    <property type="project" value="UniProtKB-SubCell"/>
</dbReference>
<feature type="region of interest" description="Disordered" evidence="12">
    <location>
        <begin position="371"/>
        <end position="403"/>
    </location>
</feature>
<dbReference type="GO" id="GO:0048471">
    <property type="term" value="C:perinuclear region of cytoplasm"/>
    <property type="evidence" value="ECO:0007669"/>
    <property type="project" value="UniProtKB-SubCell"/>
</dbReference>
<evidence type="ECO:0000259" key="13">
    <source>
        <dbReference type="Pfam" id="PF02114"/>
    </source>
</evidence>
<keyword evidence="6" id="KW-0037">Angiogenesis</keyword>
<dbReference type="InterPro" id="IPR036249">
    <property type="entry name" value="Thioredoxin-like_sf"/>
</dbReference>
<dbReference type="GO" id="GO:0010628">
    <property type="term" value="P:positive regulation of gene expression"/>
    <property type="evidence" value="ECO:0007669"/>
    <property type="project" value="TreeGrafter"/>
</dbReference>
<dbReference type="AlphaFoldDB" id="A0AA47MHL5"/>
<accession>A0AA47MHL5</accession>
<evidence type="ECO:0000256" key="1">
    <source>
        <dbReference type="ARBA" id="ARBA00004240"/>
    </source>
</evidence>
<evidence type="ECO:0000256" key="5">
    <source>
        <dbReference type="ARBA" id="ARBA00022553"/>
    </source>
</evidence>
<name>A0AA47MHL5_MERPO</name>
<keyword evidence="15" id="KW-1185">Reference proteome</keyword>
<reference evidence="14" key="1">
    <citation type="journal article" date="2023" name="Front. Mar. Sci.">
        <title>A new Merluccius polli reference genome to investigate the effects of global change in West African waters.</title>
        <authorList>
            <person name="Mateo J.L."/>
            <person name="Blanco-Fernandez C."/>
            <person name="Garcia-Vazquez E."/>
            <person name="Machado-Schiaffino G."/>
        </authorList>
    </citation>
    <scope>NUCLEOTIDE SEQUENCE</scope>
    <source>
        <strain evidence="14">C29</strain>
        <tissue evidence="14">Fin</tissue>
    </source>
</reference>
<evidence type="ECO:0000256" key="6">
    <source>
        <dbReference type="ARBA" id="ARBA00022657"/>
    </source>
</evidence>
<organism evidence="14 15">
    <name type="scientific">Merluccius polli</name>
    <name type="common">Benguela hake</name>
    <name type="synonym">Merluccius cadenati</name>
    <dbReference type="NCBI Taxonomy" id="89951"/>
    <lineage>
        <taxon>Eukaryota</taxon>
        <taxon>Metazoa</taxon>
        <taxon>Chordata</taxon>
        <taxon>Craniata</taxon>
        <taxon>Vertebrata</taxon>
        <taxon>Euteleostomi</taxon>
        <taxon>Actinopterygii</taxon>
        <taxon>Neopterygii</taxon>
        <taxon>Teleostei</taxon>
        <taxon>Neoteleostei</taxon>
        <taxon>Acanthomorphata</taxon>
        <taxon>Zeiogadaria</taxon>
        <taxon>Gadariae</taxon>
        <taxon>Gadiformes</taxon>
        <taxon>Gadoidei</taxon>
        <taxon>Merlucciidae</taxon>
        <taxon>Merluccius</taxon>
    </lineage>
</organism>
<feature type="region of interest" description="Disordered" evidence="12">
    <location>
        <begin position="26"/>
        <end position="89"/>
    </location>
</feature>
<dbReference type="Pfam" id="PF02114">
    <property type="entry name" value="Phosducin"/>
    <property type="match status" value="1"/>
</dbReference>
<evidence type="ECO:0000256" key="11">
    <source>
        <dbReference type="ARBA" id="ARBA00045694"/>
    </source>
</evidence>
<evidence type="ECO:0000256" key="10">
    <source>
        <dbReference type="ARBA" id="ARBA00040739"/>
    </source>
</evidence>
<evidence type="ECO:0000256" key="12">
    <source>
        <dbReference type="SAM" id="MobiDB-lite"/>
    </source>
</evidence>
<dbReference type="PANTHER" id="PTHR45809:SF4">
    <property type="entry name" value="PHOSDUCIN-LIKE PROTEIN 3"/>
    <property type="match status" value="1"/>
</dbReference>
<evidence type="ECO:0000256" key="9">
    <source>
        <dbReference type="ARBA" id="ARBA00023186"/>
    </source>
</evidence>
<dbReference type="SUPFAM" id="SSF52833">
    <property type="entry name" value="Thioredoxin-like"/>
    <property type="match status" value="1"/>
</dbReference>
<feature type="compositionally biased region" description="Polar residues" evidence="12">
    <location>
        <begin position="26"/>
        <end position="52"/>
    </location>
</feature>
<comment type="function">
    <text evidence="11">Acts as a chaperone for the angiogenic VEGF receptor KDR/VEGFR2, increasing its abundance by inhibiting its ubiquitination and degradation. Inhibits the folding activity of the chaperonin-containing T-complex (CCT) which leads to inhibition of cytoskeletal actin folding. Acts as a chaperone during heat shock alongside HSP90 and HSP40/70 chaperone complexes. Modulates the activation of caspases during apoptosis.</text>
</comment>
<dbReference type="GO" id="GO:0006915">
    <property type="term" value="P:apoptotic process"/>
    <property type="evidence" value="ECO:0007669"/>
    <property type="project" value="UniProtKB-KW"/>
</dbReference>
<dbReference type="CDD" id="cd02988">
    <property type="entry name" value="Phd_like_VIAF"/>
    <property type="match status" value="1"/>
</dbReference>
<keyword evidence="9" id="KW-0143">Chaperone</keyword>
<dbReference type="PANTHER" id="PTHR45809">
    <property type="entry name" value="VIRAL IAP-ASSOCIATED FACTOR HOMOLOG"/>
    <property type="match status" value="1"/>
</dbReference>
<proteinExistence type="inferred from homology"/>
<dbReference type="Proteomes" id="UP001174136">
    <property type="component" value="Unassembled WGS sequence"/>
</dbReference>
<keyword evidence="8" id="KW-0256">Endoplasmic reticulum</keyword>
<feature type="compositionally biased region" description="Polar residues" evidence="12">
    <location>
        <begin position="380"/>
        <end position="392"/>
    </location>
</feature>
<evidence type="ECO:0000313" key="14">
    <source>
        <dbReference type="EMBL" id="KAK0140259.1"/>
    </source>
</evidence>
<keyword evidence="4" id="KW-0963">Cytoplasm</keyword>
<feature type="domain" description="Phosducin" evidence="13">
    <location>
        <begin position="195"/>
        <end position="344"/>
    </location>
</feature>
<comment type="similarity">
    <text evidence="3">Belongs to the phosducin family.</text>
</comment>
<evidence type="ECO:0000256" key="3">
    <source>
        <dbReference type="ARBA" id="ARBA00009686"/>
    </source>
</evidence>
<dbReference type="GO" id="GO:0001525">
    <property type="term" value="P:angiogenesis"/>
    <property type="evidence" value="ECO:0007669"/>
    <property type="project" value="UniProtKB-KW"/>
</dbReference>